<organism evidence="1 2">
    <name type="scientific">Dentiscutata erythropus</name>
    <dbReference type="NCBI Taxonomy" id="1348616"/>
    <lineage>
        <taxon>Eukaryota</taxon>
        <taxon>Fungi</taxon>
        <taxon>Fungi incertae sedis</taxon>
        <taxon>Mucoromycota</taxon>
        <taxon>Glomeromycotina</taxon>
        <taxon>Glomeromycetes</taxon>
        <taxon>Diversisporales</taxon>
        <taxon>Gigasporaceae</taxon>
        <taxon>Dentiscutata</taxon>
    </lineage>
</organism>
<keyword evidence="2" id="KW-1185">Reference proteome</keyword>
<dbReference type="Proteomes" id="UP000789405">
    <property type="component" value="Unassembled WGS sequence"/>
</dbReference>
<dbReference type="AlphaFoldDB" id="A0A9N9J238"/>
<sequence>MQNSESDYHIATLVKDMGSWFDVYRHNLHVAISTLAEKNHQLVSIRIYKRSNLEKSTQAAFASYRFAILDNDPEIIMKLGTFVCQVVINVLIVQNNQQNTRTAIRKCDEITLDLKILTKFGIVKTLPVRTLLTFFHK</sequence>
<name>A0A9N9J238_9GLOM</name>
<accession>A0A9N9J238</accession>
<dbReference type="OrthoDB" id="2316845at2759"/>
<dbReference type="EMBL" id="CAJVPY010017380">
    <property type="protein sequence ID" value="CAG8761679.1"/>
    <property type="molecule type" value="Genomic_DNA"/>
</dbReference>
<comment type="caution">
    <text evidence="1">The sequence shown here is derived from an EMBL/GenBank/DDBJ whole genome shotgun (WGS) entry which is preliminary data.</text>
</comment>
<gene>
    <name evidence="1" type="ORF">DERYTH_LOCUS17874</name>
</gene>
<protein>
    <submittedName>
        <fullName evidence="1">14720_t:CDS:1</fullName>
    </submittedName>
</protein>
<proteinExistence type="predicted"/>
<evidence type="ECO:0000313" key="1">
    <source>
        <dbReference type="EMBL" id="CAG8761679.1"/>
    </source>
</evidence>
<reference evidence="1" key="1">
    <citation type="submission" date="2021-06" db="EMBL/GenBank/DDBJ databases">
        <authorList>
            <person name="Kallberg Y."/>
            <person name="Tangrot J."/>
            <person name="Rosling A."/>
        </authorList>
    </citation>
    <scope>NUCLEOTIDE SEQUENCE</scope>
    <source>
        <strain evidence="1">MA453B</strain>
    </source>
</reference>
<evidence type="ECO:0000313" key="2">
    <source>
        <dbReference type="Proteomes" id="UP000789405"/>
    </source>
</evidence>